<keyword evidence="5 6" id="KW-0349">Heme</keyword>
<dbReference type="GO" id="GO:0020037">
    <property type="term" value="F:heme binding"/>
    <property type="evidence" value="ECO:0007669"/>
    <property type="project" value="InterPro"/>
</dbReference>
<reference evidence="7" key="1">
    <citation type="journal article" date="2020" name="Mol. Plant Microbe Interact.">
        <title>Genome Sequence of the Biocontrol Agent Coniothyrium minitans strain Conio (IMI 134523).</title>
        <authorList>
            <person name="Patel D."/>
            <person name="Shittu T.A."/>
            <person name="Baroncelli R."/>
            <person name="Muthumeenakshi S."/>
            <person name="Osborne T.H."/>
            <person name="Janganan T.K."/>
            <person name="Sreenivasaprasad S."/>
        </authorList>
    </citation>
    <scope>NUCLEOTIDE SEQUENCE</scope>
    <source>
        <strain evidence="7">Conio</strain>
    </source>
</reference>
<dbReference type="OrthoDB" id="1470350at2759"/>
<dbReference type="GO" id="GO:0004497">
    <property type="term" value="F:monooxygenase activity"/>
    <property type="evidence" value="ECO:0007669"/>
    <property type="project" value="UniProtKB-KW"/>
</dbReference>
<dbReference type="Proteomes" id="UP000756921">
    <property type="component" value="Unassembled WGS sequence"/>
</dbReference>
<organism evidence="7 8">
    <name type="scientific">Paraphaeosphaeria minitans</name>
    <dbReference type="NCBI Taxonomy" id="565426"/>
    <lineage>
        <taxon>Eukaryota</taxon>
        <taxon>Fungi</taxon>
        <taxon>Dikarya</taxon>
        <taxon>Ascomycota</taxon>
        <taxon>Pezizomycotina</taxon>
        <taxon>Dothideomycetes</taxon>
        <taxon>Pleosporomycetidae</taxon>
        <taxon>Pleosporales</taxon>
        <taxon>Massarineae</taxon>
        <taxon>Didymosphaeriaceae</taxon>
        <taxon>Paraphaeosphaeria</taxon>
    </lineage>
</organism>
<gene>
    <name evidence="7" type="ORF">PMIN01_13401</name>
</gene>
<dbReference type="PANTHER" id="PTHR46300:SF11">
    <property type="entry name" value="OXIDOREDUCTASE, PUTATIVE-RELATED"/>
    <property type="match status" value="1"/>
</dbReference>
<dbReference type="InterPro" id="IPR002401">
    <property type="entry name" value="Cyt_P450_E_grp-I"/>
</dbReference>
<dbReference type="Pfam" id="PF00067">
    <property type="entry name" value="p450"/>
    <property type="match status" value="1"/>
</dbReference>
<accession>A0A9P6KIR6</accession>
<dbReference type="GO" id="GO:0005506">
    <property type="term" value="F:iron ion binding"/>
    <property type="evidence" value="ECO:0007669"/>
    <property type="project" value="InterPro"/>
</dbReference>
<evidence type="ECO:0008006" key="9">
    <source>
        <dbReference type="Google" id="ProtNLM"/>
    </source>
</evidence>
<dbReference type="InterPro" id="IPR036396">
    <property type="entry name" value="Cyt_P450_sf"/>
</dbReference>
<comment type="similarity">
    <text evidence="1 6">Belongs to the cytochrome P450 family.</text>
</comment>
<dbReference type="PRINTS" id="PR00463">
    <property type="entry name" value="EP450I"/>
</dbReference>
<keyword evidence="8" id="KW-1185">Reference proteome</keyword>
<dbReference type="PANTHER" id="PTHR46300">
    <property type="entry name" value="P450, PUTATIVE (EUROFUNG)-RELATED-RELATED"/>
    <property type="match status" value="1"/>
</dbReference>
<sequence length="482" mass="54870">MRSSADPSKGSILALRSYPERTLDRWAKHYGPLLSVWLGNQLVVVVSDPGIAKGLMATHGAVFSDRKEMFIESQTVLRGRGVIASPYNRQWRKHRRIASLWLNRKAVESYTHALQFEATDMITDLYTDGADGLADIDPQAYVDRCSLNNMLAVTFGFRTDSIHHPMLGRVLRLSRKFTNITRPVSNLVDFVPILQRLPSDTRRRARKLHSELLELYGGLIEEMEKSMQAGAEVQDCLVKTMLLKKTKEDLDDLDIAMLASSFMIGGTETTAAIMQWCTALIPAHPHVQKRAHEELDRVVGRDCLPTAEDVDSLPSCRAIIKEVERCHNPHWLGTPHMASRDFVYGEHLIPKGTVVVLNTWTMHHNPNRWKNPMDFDPDRYIDKQLLSSASAKLSSLSERDHWIFGAGRRICPGMLLAERVIWLTVSQMLWAFDMQQIAGKPIDLNEHEGLSGRRPRPFEVRIRPRFEGARKIVDEDIKRRNA</sequence>
<comment type="caution">
    <text evidence="7">The sequence shown here is derived from an EMBL/GenBank/DDBJ whole genome shotgun (WGS) entry which is preliminary data.</text>
</comment>
<dbReference type="InterPro" id="IPR017972">
    <property type="entry name" value="Cyt_P450_CS"/>
</dbReference>
<dbReference type="GO" id="GO:0016705">
    <property type="term" value="F:oxidoreductase activity, acting on paired donors, with incorporation or reduction of molecular oxygen"/>
    <property type="evidence" value="ECO:0007669"/>
    <property type="project" value="InterPro"/>
</dbReference>
<proteinExistence type="inferred from homology"/>
<protein>
    <recommendedName>
        <fullName evidence="9">Cytochrome P450</fullName>
    </recommendedName>
</protein>
<evidence type="ECO:0000313" key="7">
    <source>
        <dbReference type="EMBL" id="KAF9728573.1"/>
    </source>
</evidence>
<dbReference type="Gene3D" id="1.10.630.10">
    <property type="entry name" value="Cytochrome P450"/>
    <property type="match status" value="1"/>
</dbReference>
<keyword evidence="2 5" id="KW-0479">Metal-binding</keyword>
<name>A0A9P6KIR6_9PLEO</name>
<evidence type="ECO:0000256" key="5">
    <source>
        <dbReference type="PIRSR" id="PIRSR602401-1"/>
    </source>
</evidence>
<evidence type="ECO:0000256" key="4">
    <source>
        <dbReference type="ARBA" id="ARBA00023004"/>
    </source>
</evidence>
<evidence type="ECO:0000256" key="2">
    <source>
        <dbReference type="ARBA" id="ARBA00022723"/>
    </source>
</evidence>
<keyword evidence="4 5" id="KW-0408">Iron</keyword>
<dbReference type="SUPFAM" id="SSF48264">
    <property type="entry name" value="Cytochrome P450"/>
    <property type="match status" value="1"/>
</dbReference>
<evidence type="ECO:0000256" key="1">
    <source>
        <dbReference type="ARBA" id="ARBA00010617"/>
    </source>
</evidence>
<dbReference type="CDD" id="cd11065">
    <property type="entry name" value="CYP64-like"/>
    <property type="match status" value="1"/>
</dbReference>
<dbReference type="PROSITE" id="PS00086">
    <property type="entry name" value="CYTOCHROME_P450"/>
    <property type="match status" value="1"/>
</dbReference>
<evidence type="ECO:0000256" key="6">
    <source>
        <dbReference type="RuleBase" id="RU000461"/>
    </source>
</evidence>
<keyword evidence="3 6" id="KW-0560">Oxidoreductase</keyword>
<keyword evidence="6" id="KW-0503">Monooxygenase</keyword>
<dbReference type="InterPro" id="IPR001128">
    <property type="entry name" value="Cyt_P450"/>
</dbReference>
<feature type="binding site" description="axial binding residue" evidence="5">
    <location>
        <position position="411"/>
    </location>
    <ligand>
        <name>heme</name>
        <dbReference type="ChEBI" id="CHEBI:30413"/>
    </ligand>
    <ligandPart>
        <name>Fe</name>
        <dbReference type="ChEBI" id="CHEBI:18248"/>
    </ligandPart>
</feature>
<evidence type="ECO:0000313" key="8">
    <source>
        <dbReference type="Proteomes" id="UP000756921"/>
    </source>
</evidence>
<dbReference type="EMBL" id="WJXW01000019">
    <property type="protein sequence ID" value="KAF9728573.1"/>
    <property type="molecule type" value="Genomic_DNA"/>
</dbReference>
<dbReference type="PRINTS" id="PR00385">
    <property type="entry name" value="P450"/>
</dbReference>
<dbReference type="AlphaFoldDB" id="A0A9P6KIR6"/>
<evidence type="ECO:0000256" key="3">
    <source>
        <dbReference type="ARBA" id="ARBA00023002"/>
    </source>
</evidence>
<comment type="cofactor">
    <cofactor evidence="5">
        <name>heme</name>
        <dbReference type="ChEBI" id="CHEBI:30413"/>
    </cofactor>
</comment>
<dbReference type="InterPro" id="IPR050364">
    <property type="entry name" value="Cytochrome_P450_fung"/>
</dbReference>